<keyword evidence="3" id="KW-1185">Reference proteome</keyword>
<name>A0A811UJV0_CERCA</name>
<keyword evidence="1" id="KW-0472">Membrane</keyword>
<feature type="transmembrane region" description="Helical" evidence="1">
    <location>
        <begin position="46"/>
        <end position="74"/>
    </location>
</feature>
<accession>A0A811UJV0</accession>
<reference evidence="2" key="1">
    <citation type="submission" date="2020-11" db="EMBL/GenBank/DDBJ databases">
        <authorList>
            <person name="Whitehead M."/>
        </authorList>
    </citation>
    <scope>NUCLEOTIDE SEQUENCE</scope>
    <source>
        <strain evidence="2">EGII</strain>
    </source>
</reference>
<evidence type="ECO:0000256" key="1">
    <source>
        <dbReference type="SAM" id="Phobius"/>
    </source>
</evidence>
<feature type="transmembrane region" description="Helical" evidence="1">
    <location>
        <begin position="12"/>
        <end position="40"/>
    </location>
</feature>
<gene>
    <name evidence="2" type="ORF">CCAP1982_LOCUS7827</name>
</gene>
<dbReference type="EMBL" id="CAJHJT010000012">
    <property type="protein sequence ID" value="CAD6999299.1"/>
    <property type="molecule type" value="Genomic_DNA"/>
</dbReference>
<sequence length="223" mass="26299">MLLLRLLSTLRSFQVFFLLNFCHFHFLITSFVLVCTFVLFCGELAPLTFLFSFFFSSHFFASTIFYCFCCCLWYDIMSVHTRFVGWLRTNAYNYQVCYQFRQPPCPALPPTHTLSFSLSLLHTHIPTLCNTCRTISSKLPLHLLSCKRTFFRSVSSHTYTHTYWLLFIKFYYLCTLFVVVVVVAIFHISAVFVIIMRSCFLFTFAFCSVYCLRLFVLFMKVNS</sequence>
<keyword evidence="1" id="KW-0812">Transmembrane</keyword>
<proteinExistence type="predicted"/>
<comment type="caution">
    <text evidence="2">The sequence shown here is derived from an EMBL/GenBank/DDBJ whole genome shotgun (WGS) entry which is preliminary data.</text>
</comment>
<dbReference type="Proteomes" id="UP000606786">
    <property type="component" value="Unassembled WGS sequence"/>
</dbReference>
<protein>
    <submittedName>
        <fullName evidence="2">(Mediterranean fruit fly) hypothetical protein</fullName>
    </submittedName>
</protein>
<keyword evidence="1" id="KW-1133">Transmembrane helix</keyword>
<organism evidence="2 3">
    <name type="scientific">Ceratitis capitata</name>
    <name type="common">Mediterranean fruit fly</name>
    <name type="synonym">Tephritis capitata</name>
    <dbReference type="NCBI Taxonomy" id="7213"/>
    <lineage>
        <taxon>Eukaryota</taxon>
        <taxon>Metazoa</taxon>
        <taxon>Ecdysozoa</taxon>
        <taxon>Arthropoda</taxon>
        <taxon>Hexapoda</taxon>
        <taxon>Insecta</taxon>
        <taxon>Pterygota</taxon>
        <taxon>Neoptera</taxon>
        <taxon>Endopterygota</taxon>
        <taxon>Diptera</taxon>
        <taxon>Brachycera</taxon>
        <taxon>Muscomorpha</taxon>
        <taxon>Tephritoidea</taxon>
        <taxon>Tephritidae</taxon>
        <taxon>Ceratitis</taxon>
        <taxon>Ceratitis</taxon>
    </lineage>
</organism>
<evidence type="ECO:0000313" key="2">
    <source>
        <dbReference type="EMBL" id="CAD6999299.1"/>
    </source>
</evidence>
<dbReference type="AlphaFoldDB" id="A0A811UJV0"/>
<feature type="transmembrane region" description="Helical" evidence="1">
    <location>
        <begin position="170"/>
        <end position="195"/>
    </location>
</feature>
<feature type="transmembrane region" description="Helical" evidence="1">
    <location>
        <begin position="201"/>
        <end position="219"/>
    </location>
</feature>
<evidence type="ECO:0000313" key="3">
    <source>
        <dbReference type="Proteomes" id="UP000606786"/>
    </source>
</evidence>